<dbReference type="AlphaFoldDB" id="A0A2J0Q794"/>
<evidence type="ECO:0000313" key="1">
    <source>
        <dbReference type="EMBL" id="PJE50942.1"/>
    </source>
</evidence>
<reference evidence="1 2" key="1">
    <citation type="submission" date="2017-09" db="EMBL/GenBank/DDBJ databases">
        <title>Depth-based differentiation of microbial function through sediment-hosted aquifers and enrichment of novel symbionts in the deep terrestrial subsurface.</title>
        <authorList>
            <person name="Probst A.J."/>
            <person name="Ladd B."/>
            <person name="Jarett J.K."/>
            <person name="Geller-Mcgrath D.E."/>
            <person name="Sieber C.M."/>
            <person name="Emerson J.B."/>
            <person name="Anantharaman K."/>
            <person name="Thomas B.C."/>
            <person name="Malmstrom R."/>
            <person name="Stieglmeier M."/>
            <person name="Klingl A."/>
            <person name="Woyke T."/>
            <person name="Ryan C.M."/>
            <person name="Banfield J.F."/>
        </authorList>
    </citation>
    <scope>NUCLEOTIDE SEQUENCE [LARGE SCALE GENOMIC DNA]</scope>
    <source>
        <strain evidence="1">CG10_big_fil_rev_8_21_14_0_10_36_16</strain>
    </source>
</reference>
<dbReference type="Proteomes" id="UP000228496">
    <property type="component" value="Unassembled WGS sequence"/>
</dbReference>
<comment type="caution">
    <text evidence="1">The sequence shown here is derived from an EMBL/GenBank/DDBJ whole genome shotgun (WGS) entry which is preliminary data.</text>
</comment>
<dbReference type="EMBL" id="PCXQ01000004">
    <property type="protein sequence ID" value="PJE50942.1"/>
    <property type="molecule type" value="Genomic_DNA"/>
</dbReference>
<sequence length="70" mass="8224">MNLEKWSELTPVEQERYIGKARKILNRAGIKSHSDFKENPEKVQRQTKKMDDDTRLMVGVAMIFVLDDMN</sequence>
<evidence type="ECO:0000313" key="2">
    <source>
        <dbReference type="Proteomes" id="UP000228496"/>
    </source>
</evidence>
<gene>
    <name evidence="1" type="ORF">COV29_01540</name>
</gene>
<proteinExistence type="predicted"/>
<name>A0A2J0Q794_9BACT</name>
<protein>
    <submittedName>
        <fullName evidence="1">Uncharacterized protein</fullName>
    </submittedName>
</protein>
<organism evidence="1 2">
    <name type="scientific">Candidatus Yanofskybacteria bacterium CG10_big_fil_rev_8_21_14_0_10_36_16</name>
    <dbReference type="NCBI Taxonomy" id="1975096"/>
    <lineage>
        <taxon>Bacteria</taxon>
        <taxon>Candidatus Yanofskyibacteriota</taxon>
    </lineage>
</organism>
<accession>A0A2J0Q794</accession>